<gene>
    <name evidence="9 12" type="primary">mnmA</name>
    <name evidence="12" type="ORF">J8J04_00495</name>
</gene>
<dbReference type="InterPro" id="IPR004506">
    <property type="entry name" value="MnmA-like"/>
</dbReference>
<proteinExistence type="inferred from homology"/>
<organism evidence="12 13">
    <name type="scientific">'Fragaria x ananassa' phyllody phytoplasma</name>
    <dbReference type="NCBI Taxonomy" id="2358428"/>
    <lineage>
        <taxon>Bacteria</taxon>
        <taxon>Bacillati</taxon>
        <taxon>Mycoplasmatota</taxon>
        <taxon>Mollicutes</taxon>
        <taxon>Acholeplasmatales</taxon>
        <taxon>Acholeplasmataceae</taxon>
        <taxon>Candidatus Phytoplasma</taxon>
        <taxon>16SrXIII (Mexican periwinkle virescence group)</taxon>
    </lineage>
</organism>
<comment type="similarity">
    <text evidence="9">Belongs to the MnmA/TRMU family.</text>
</comment>
<comment type="caution">
    <text evidence="9">Lacks conserved residue(s) required for the propagation of feature annotation.</text>
</comment>
<dbReference type="Proteomes" id="UP000811481">
    <property type="component" value="Unassembled WGS sequence"/>
</dbReference>
<keyword evidence="3 9" id="KW-0819">tRNA processing</keyword>
<sequence length="375" mass="42977">MKKVIVGLSGGVDSAVAALLLKQVGYTVEAVFMRNWDSNLNFDIHGNPSVNKTCPQELDYQDACQVALQLEIPLHRVDFIEEYWQKVFLSFIDAFKKNLTPNPDILCNNEIKFKTFIDYAFQKFNPQYIAMGHYANIIYDVQGIPCLACASDTNKDQTYFLSQLKTSQLRHILFPLGNLTKPEVRQIAYNNQLINATKKDSTGICFIGDRNFSQFLTNYLPAQKGEIKRLDGTFLKYHQGVMYYTIGQRKNLGLGDIAGTNEPWFVVGKNLKTNTLYVETGKSHPYLYSDKALIVDVIWRGSCKKTKMQAKMRHRQTNQTVFLTWINDNTLEIYYPQTLKAVTPGQICAFYDQNICYGGGLIQEVYYQNQKRLYA</sequence>
<comment type="catalytic activity">
    <reaction evidence="8 9">
        <text>S-sulfanyl-L-cysteinyl-[protein] + uridine(34) in tRNA + AH2 + ATP = 2-thiouridine(34) in tRNA + L-cysteinyl-[protein] + A + AMP + diphosphate + H(+)</text>
        <dbReference type="Rhea" id="RHEA:47032"/>
        <dbReference type="Rhea" id="RHEA-COMP:10131"/>
        <dbReference type="Rhea" id="RHEA-COMP:11726"/>
        <dbReference type="Rhea" id="RHEA-COMP:11727"/>
        <dbReference type="Rhea" id="RHEA-COMP:11728"/>
        <dbReference type="ChEBI" id="CHEBI:13193"/>
        <dbReference type="ChEBI" id="CHEBI:15378"/>
        <dbReference type="ChEBI" id="CHEBI:17499"/>
        <dbReference type="ChEBI" id="CHEBI:29950"/>
        <dbReference type="ChEBI" id="CHEBI:30616"/>
        <dbReference type="ChEBI" id="CHEBI:33019"/>
        <dbReference type="ChEBI" id="CHEBI:61963"/>
        <dbReference type="ChEBI" id="CHEBI:65315"/>
        <dbReference type="ChEBI" id="CHEBI:87170"/>
        <dbReference type="ChEBI" id="CHEBI:456215"/>
        <dbReference type="EC" id="2.8.1.13"/>
    </reaction>
</comment>
<keyword evidence="4 9" id="KW-0547">Nucleotide-binding</keyword>
<feature type="active site" description="Cysteine persulfide intermediate" evidence="9">
    <location>
        <position position="205"/>
    </location>
</feature>
<keyword evidence="6 9" id="KW-0694">RNA-binding</keyword>
<dbReference type="InterPro" id="IPR046884">
    <property type="entry name" value="MnmA-like_central"/>
</dbReference>
<dbReference type="Pfam" id="PF03054">
    <property type="entry name" value="tRNA_Me_trans"/>
    <property type="match status" value="1"/>
</dbReference>
<evidence type="ECO:0000256" key="5">
    <source>
        <dbReference type="ARBA" id="ARBA00022840"/>
    </source>
</evidence>
<feature type="binding site" evidence="9">
    <location>
        <position position="132"/>
    </location>
    <ligand>
        <name>ATP</name>
        <dbReference type="ChEBI" id="CHEBI:30616"/>
    </ligand>
</feature>
<feature type="active site" description="Nucleophile" evidence="9">
    <location>
        <position position="107"/>
    </location>
</feature>
<feature type="region of interest" description="Interaction with target base in tRNA" evidence="9">
    <location>
        <begin position="102"/>
        <end position="104"/>
    </location>
</feature>
<comment type="function">
    <text evidence="9">Catalyzes the 2-thiolation of uridine at the wobble position (U34) of tRNA, leading to the formation of s(2)U34.</text>
</comment>
<keyword evidence="13" id="KW-1185">Reference proteome</keyword>
<dbReference type="HAMAP" id="MF_00144">
    <property type="entry name" value="tRNA_thiouridyl_MnmA"/>
    <property type="match status" value="1"/>
</dbReference>
<feature type="domain" description="tRNA-specific 2-thiouridylase MnmA-like central" evidence="11">
    <location>
        <begin position="214"/>
        <end position="278"/>
    </location>
</feature>
<dbReference type="Gene3D" id="3.40.50.620">
    <property type="entry name" value="HUPs"/>
    <property type="match status" value="1"/>
</dbReference>
<keyword evidence="7" id="KW-1015">Disulfide bond</keyword>
<feature type="domain" description="tRNA-specific 2-thiouridylase MnmA-like C-terminal" evidence="10">
    <location>
        <begin position="302"/>
        <end position="362"/>
    </location>
</feature>
<dbReference type="Gene3D" id="2.30.30.280">
    <property type="entry name" value="Adenine nucleotide alpha hydrolases-like domains"/>
    <property type="match status" value="1"/>
</dbReference>
<evidence type="ECO:0000256" key="6">
    <source>
        <dbReference type="ARBA" id="ARBA00022884"/>
    </source>
</evidence>
<dbReference type="GO" id="GO:0103016">
    <property type="term" value="F:tRNA-uridine 2-sulfurtransferase activity"/>
    <property type="evidence" value="ECO:0007669"/>
    <property type="project" value="UniProtKB-EC"/>
</dbReference>
<feature type="site" description="Interaction with tRNA" evidence="9">
    <location>
        <position position="133"/>
    </location>
</feature>
<evidence type="ECO:0000313" key="12">
    <source>
        <dbReference type="EMBL" id="MBS2126200.1"/>
    </source>
</evidence>
<evidence type="ECO:0000313" key="13">
    <source>
        <dbReference type="Proteomes" id="UP000811481"/>
    </source>
</evidence>
<dbReference type="RefSeq" id="WP_212330822.1">
    <property type="nucleotide sequence ID" value="NZ_JAGVRH010000001.1"/>
</dbReference>
<dbReference type="CDD" id="cd01998">
    <property type="entry name" value="MnmA_TRMU-like"/>
    <property type="match status" value="1"/>
</dbReference>
<keyword evidence="9" id="KW-0963">Cytoplasm</keyword>
<comment type="subcellular location">
    <subcellularLocation>
        <location evidence="9">Cytoplasm</location>
    </subcellularLocation>
</comment>
<feature type="site" description="Interaction with tRNA" evidence="9">
    <location>
        <position position="346"/>
    </location>
</feature>
<evidence type="ECO:0000256" key="3">
    <source>
        <dbReference type="ARBA" id="ARBA00022694"/>
    </source>
</evidence>
<reference evidence="12" key="1">
    <citation type="submission" date="2021-04" db="EMBL/GenBank/DDBJ databases">
        <title>Draft genome sequence of StrPh-CL8, a phytoplasma strain causing strawberry phyllody in Chile.</title>
        <authorList>
            <person name="Cui W."/>
            <person name="Zamorano A."/>
            <person name="Fiore N."/>
        </authorList>
    </citation>
    <scope>NUCLEOTIDE SEQUENCE [LARGE SCALE GENOMIC DNA]</scope>
    <source>
        <strain evidence="12">StrPh-Cl</strain>
    </source>
</reference>
<evidence type="ECO:0000256" key="2">
    <source>
        <dbReference type="ARBA" id="ARBA00022679"/>
    </source>
</evidence>
<dbReference type="PANTHER" id="PTHR11933:SF5">
    <property type="entry name" value="MITOCHONDRIAL TRNA-SPECIFIC 2-THIOURIDYLASE 1"/>
    <property type="match status" value="1"/>
</dbReference>
<evidence type="ECO:0000256" key="4">
    <source>
        <dbReference type="ARBA" id="ARBA00022741"/>
    </source>
</evidence>
<dbReference type="SUPFAM" id="SSF52402">
    <property type="entry name" value="Adenine nucleotide alpha hydrolases-like"/>
    <property type="match status" value="1"/>
</dbReference>
<evidence type="ECO:0000256" key="1">
    <source>
        <dbReference type="ARBA" id="ARBA00022555"/>
    </source>
</evidence>
<name>A0ABS5K4L6_9MOLU</name>
<dbReference type="Gene3D" id="2.40.30.10">
    <property type="entry name" value="Translation factors"/>
    <property type="match status" value="1"/>
</dbReference>
<evidence type="ECO:0000256" key="8">
    <source>
        <dbReference type="ARBA" id="ARBA00051542"/>
    </source>
</evidence>
<dbReference type="Pfam" id="PF20259">
    <property type="entry name" value="tRNA_Me_trans_M"/>
    <property type="match status" value="1"/>
</dbReference>
<dbReference type="InterPro" id="IPR023382">
    <property type="entry name" value="MnmA-like_central_sf"/>
</dbReference>
<dbReference type="EMBL" id="JAGVRH010000001">
    <property type="protein sequence ID" value="MBS2126200.1"/>
    <property type="molecule type" value="Genomic_DNA"/>
</dbReference>
<feature type="region of interest" description="Interaction with tRNA" evidence="9">
    <location>
        <begin position="155"/>
        <end position="157"/>
    </location>
</feature>
<evidence type="ECO:0000256" key="9">
    <source>
        <dbReference type="HAMAP-Rule" id="MF_00144"/>
    </source>
</evidence>
<evidence type="ECO:0000256" key="7">
    <source>
        <dbReference type="ARBA" id="ARBA00023157"/>
    </source>
</evidence>
<dbReference type="InterPro" id="IPR046885">
    <property type="entry name" value="MnmA-like_C"/>
</dbReference>
<dbReference type="PANTHER" id="PTHR11933">
    <property type="entry name" value="TRNA 5-METHYLAMINOMETHYL-2-THIOURIDYLATE -METHYLTRANSFERASE"/>
    <property type="match status" value="1"/>
</dbReference>
<feature type="binding site" evidence="9">
    <location>
        <begin position="7"/>
        <end position="14"/>
    </location>
    <ligand>
        <name>ATP</name>
        <dbReference type="ChEBI" id="CHEBI:30616"/>
    </ligand>
</feature>
<keyword evidence="5 9" id="KW-0067">ATP-binding</keyword>
<dbReference type="NCBIfam" id="TIGR00420">
    <property type="entry name" value="trmU"/>
    <property type="match status" value="1"/>
</dbReference>
<evidence type="ECO:0000259" key="11">
    <source>
        <dbReference type="Pfam" id="PF20259"/>
    </source>
</evidence>
<accession>A0ABS5K4L6</accession>
<protein>
    <recommendedName>
        <fullName evidence="9">tRNA-specific 2-thiouridylase MnmA</fullName>
        <ecNumber evidence="9">2.8.1.13</ecNumber>
    </recommendedName>
</protein>
<evidence type="ECO:0000259" key="10">
    <source>
        <dbReference type="Pfam" id="PF20258"/>
    </source>
</evidence>
<dbReference type="Pfam" id="PF20258">
    <property type="entry name" value="tRNA_Me_trans_C"/>
    <property type="match status" value="1"/>
</dbReference>
<keyword evidence="1 9" id="KW-0820">tRNA-binding</keyword>
<keyword evidence="2 9" id="KW-0808">Transferase</keyword>
<comment type="caution">
    <text evidence="12">The sequence shown here is derived from an EMBL/GenBank/DDBJ whole genome shotgun (WGS) entry which is preliminary data.</text>
</comment>
<feature type="binding site" evidence="9">
    <location>
        <position position="33"/>
    </location>
    <ligand>
        <name>ATP</name>
        <dbReference type="ChEBI" id="CHEBI:30616"/>
    </ligand>
</feature>
<dbReference type="NCBIfam" id="NF001138">
    <property type="entry name" value="PRK00143.1"/>
    <property type="match status" value="1"/>
</dbReference>
<dbReference type="InterPro" id="IPR014729">
    <property type="entry name" value="Rossmann-like_a/b/a_fold"/>
</dbReference>
<dbReference type="EC" id="2.8.1.13" evidence="9"/>